<dbReference type="Proteomes" id="UP000009062">
    <property type="component" value="Chromosome"/>
</dbReference>
<dbReference type="EMBL" id="CP003316">
    <property type="protein sequence ID" value="AFA39068.1"/>
    <property type="molecule type" value="Genomic_DNA"/>
</dbReference>
<protein>
    <submittedName>
        <fullName evidence="1">Uncharacterized protein</fullName>
    </submittedName>
</protein>
<name>H6Q8I6_PYROT</name>
<organism evidence="1 2">
    <name type="scientific">Pyrobaculum oguniense (strain DSM 13380 / JCM 10595 / TE7)</name>
    <dbReference type="NCBI Taxonomy" id="698757"/>
    <lineage>
        <taxon>Archaea</taxon>
        <taxon>Thermoproteota</taxon>
        <taxon>Thermoprotei</taxon>
        <taxon>Thermoproteales</taxon>
        <taxon>Thermoproteaceae</taxon>
        <taxon>Pyrobaculum</taxon>
    </lineage>
</organism>
<dbReference type="STRING" id="698757.Pogu_1041"/>
<keyword evidence="2" id="KW-1185">Reference proteome</keyword>
<dbReference type="HOGENOM" id="CLU_3283016_0_0_2"/>
<evidence type="ECO:0000313" key="2">
    <source>
        <dbReference type="Proteomes" id="UP000009062"/>
    </source>
</evidence>
<sequence>MQDVVGETPRTAQLFFVVGGKVKKAHLFTGVFNGLDIAVE</sequence>
<evidence type="ECO:0000313" key="1">
    <source>
        <dbReference type="EMBL" id="AFA39068.1"/>
    </source>
</evidence>
<proteinExistence type="predicted"/>
<accession>H6Q8I6</accession>
<dbReference type="KEGG" id="pog:Pogu_1041"/>
<dbReference type="AlphaFoldDB" id="H6Q8I6"/>
<gene>
    <name evidence="1" type="ordered locus">Pogu_1041</name>
</gene>
<reference evidence="1 2" key="1">
    <citation type="journal article" date="2012" name="Stand. Genomic Sci.">
        <title>Complete genome sequence of Pyrobaculum oguniense.</title>
        <authorList>
            <person name="Bernick D.L."/>
            <person name="Karplus K."/>
            <person name="Lui L.M."/>
            <person name="Coker J.K."/>
            <person name="Murphy J.N."/>
            <person name="Chan P.P."/>
            <person name="Cozen A.E."/>
            <person name="Lowe T.M."/>
        </authorList>
    </citation>
    <scope>NUCLEOTIDE SEQUENCE [LARGE SCALE GENOMIC DNA]</scope>
    <source>
        <strain evidence="1 2">TE7</strain>
    </source>
</reference>